<keyword evidence="6" id="KW-0677">Repeat</keyword>
<feature type="transmembrane region" description="Helical" evidence="13">
    <location>
        <begin position="34"/>
        <end position="57"/>
    </location>
</feature>
<keyword evidence="10 13" id="KW-0594">Phospholipid biosynthesis</keyword>
<dbReference type="GO" id="GO:0032049">
    <property type="term" value="P:cardiolipin biosynthetic process"/>
    <property type="evidence" value="ECO:0007669"/>
    <property type="project" value="UniProtKB-UniRule"/>
</dbReference>
<comment type="caution">
    <text evidence="16">The sequence shown here is derived from an EMBL/GenBank/DDBJ whole genome shotgun (WGS) entry which is preliminary data.</text>
</comment>
<comment type="function">
    <text evidence="12 13">Catalyzes the reversible phosphatidyl group transfer from one phosphatidylglycerol molecule to another to form cardiolipin (CL) (diphosphatidylglycerol) and glycerol.</text>
</comment>
<dbReference type="PATRIC" id="fig|1423801.4.peg.971"/>
<dbReference type="EC" id="2.7.8.-" evidence="13 14"/>
<protein>
    <recommendedName>
        <fullName evidence="13 14">Cardiolipin synthase</fullName>
        <shortName evidence="13">CL synthase</shortName>
        <ecNumber evidence="13 14">2.7.8.-</ecNumber>
    </recommendedName>
</protein>
<evidence type="ECO:0000256" key="4">
    <source>
        <dbReference type="ARBA" id="ARBA00022679"/>
    </source>
</evidence>
<dbReference type="PANTHER" id="PTHR21248">
    <property type="entry name" value="CARDIOLIPIN SYNTHASE"/>
    <property type="match status" value="1"/>
</dbReference>
<dbReference type="PANTHER" id="PTHR21248:SF22">
    <property type="entry name" value="PHOSPHOLIPASE D"/>
    <property type="match status" value="1"/>
</dbReference>
<dbReference type="GO" id="GO:0008808">
    <property type="term" value="F:cardiolipin synthase activity"/>
    <property type="evidence" value="ECO:0007669"/>
    <property type="project" value="UniProtKB-UniRule"/>
</dbReference>
<dbReference type="CDD" id="cd09110">
    <property type="entry name" value="PLDc_CLS_1"/>
    <property type="match status" value="1"/>
</dbReference>
<keyword evidence="2 13" id="KW-1003">Cell membrane</keyword>
<proteinExistence type="inferred from homology"/>
<keyword evidence="11 13" id="KW-1208">Phospholipid metabolism</keyword>
<dbReference type="AlphaFoldDB" id="A0A0R1UXK4"/>
<comment type="subcellular location">
    <subcellularLocation>
        <location evidence="1 13">Cell membrane</location>
        <topology evidence="1 13">Multi-pass membrane protein</topology>
    </subcellularLocation>
</comment>
<evidence type="ECO:0000256" key="3">
    <source>
        <dbReference type="ARBA" id="ARBA00022516"/>
    </source>
</evidence>
<dbReference type="FunFam" id="3.30.870.10:FF:000014">
    <property type="entry name" value="Cardiolipin synthase"/>
    <property type="match status" value="1"/>
</dbReference>
<dbReference type="InterPro" id="IPR025202">
    <property type="entry name" value="PLD-like_dom"/>
</dbReference>
<evidence type="ECO:0000259" key="15">
    <source>
        <dbReference type="PROSITE" id="PS50035"/>
    </source>
</evidence>
<dbReference type="PROSITE" id="PS50035">
    <property type="entry name" value="PLD"/>
    <property type="match status" value="2"/>
</dbReference>
<dbReference type="InterPro" id="IPR001736">
    <property type="entry name" value="PLipase_D/transphosphatidylase"/>
</dbReference>
<dbReference type="InterPro" id="IPR022924">
    <property type="entry name" value="Cardiolipin_synthase"/>
</dbReference>
<keyword evidence="9 13" id="KW-0472">Membrane</keyword>
<keyword evidence="3 13" id="KW-0444">Lipid biosynthesis</keyword>
<dbReference type="STRING" id="1423801.FD50_GL000955"/>
<keyword evidence="5 13" id="KW-0812">Transmembrane</keyword>
<dbReference type="HAMAP" id="MF_01916">
    <property type="entry name" value="Cardiolipin_synth_Cls"/>
    <property type="match status" value="1"/>
</dbReference>
<dbReference type="Pfam" id="PF13091">
    <property type="entry name" value="PLDc_2"/>
    <property type="match status" value="2"/>
</dbReference>
<dbReference type="NCBIfam" id="TIGR04265">
    <property type="entry name" value="bac_cardiolipin"/>
    <property type="match status" value="1"/>
</dbReference>
<evidence type="ECO:0000256" key="14">
    <source>
        <dbReference type="NCBIfam" id="TIGR04265"/>
    </source>
</evidence>
<feature type="transmembrane region" description="Helical" evidence="13">
    <location>
        <begin position="6"/>
        <end position="27"/>
    </location>
</feature>
<evidence type="ECO:0000256" key="1">
    <source>
        <dbReference type="ARBA" id="ARBA00004651"/>
    </source>
</evidence>
<accession>A0A0R1UXK4</accession>
<evidence type="ECO:0000256" key="6">
    <source>
        <dbReference type="ARBA" id="ARBA00022737"/>
    </source>
</evidence>
<keyword evidence="17" id="KW-1185">Reference proteome</keyword>
<feature type="active site" evidence="13">
    <location>
        <position position="227"/>
    </location>
</feature>
<name>A0A0R1UXK4_9LACO</name>
<evidence type="ECO:0000256" key="7">
    <source>
        <dbReference type="ARBA" id="ARBA00022989"/>
    </source>
</evidence>
<organism evidence="16 17">
    <name type="scientific">Liquorilactobacillus satsumensis DSM 16230 = JCM 12392</name>
    <dbReference type="NCBI Taxonomy" id="1423801"/>
    <lineage>
        <taxon>Bacteria</taxon>
        <taxon>Bacillati</taxon>
        <taxon>Bacillota</taxon>
        <taxon>Bacilli</taxon>
        <taxon>Lactobacillales</taxon>
        <taxon>Lactobacillaceae</taxon>
        <taxon>Liquorilactobacillus</taxon>
    </lineage>
</organism>
<keyword evidence="4 13" id="KW-0808">Transferase</keyword>
<dbReference type="InterPro" id="IPR027379">
    <property type="entry name" value="CLS_N"/>
</dbReference>
<dbReference type="Gene3D" id="3.30.870.10">
    <property type="entry name" value="Endonuclease Chain A"/>
    <property type="match status" value="2"/>
</dbReference>
<gene>
    <name evidence="16" type="ORF">FD50_GL000955</name>
</gene>
<evidence type="ECO:0000256" key="10">
    <source>
        <dbReference type="ARBA" id="ARBA00023209"/>
    </source>
</evidence>
<evidence type="ECO:0000313" key="16">
    <source>
        <dbReference type="EMBL" id="KRL97997.1"/>
    </source>
</evidence>
<evidence type="ECO:0000256" key="11">
    <source>
        <dbReference type="ARBA" id="ARBA00023264"/>
    </source>
</evidence>
<evidence type="ECO:0000256" key="8">
    <source>
        <dbReference type="ARBA" id="ARBA00023098"/>
    </source>
</evidence>
<reference evidence="16 17" key="1">
    <citation type="journal article" date="2015" name="Genome Announc.">
        <title>Expanding the biotechnology potential of lactobacilli through comparative genomics of 213 strains and associated genera.</title>
        <authorList>
            <person name="Sun Z."/>
            <person name="Harris H.M."/>
            <person name="McCann A."/>
            <person name="Guo C."/>
            <person name="Argimon S."/>
            <person name="Zhang W."/>
            <person name="Yang X."/>
            <person name="Jeffery I.B."/>
            <person name="Cooney J.C."/>
            <person name="Kagawa T.F."/>
            <person name="Liu W."/>
            <person name="Song Y."/>
            <person name="Salvetti E."/>
            <person name="Wrobel A."/>
            <person name="Rasinkangas P."/>
            <person name="Parkhill J."/>
            <person name="Rea M.C."/>
            <person name="O'Sullivan O."/>
            <person name="Ritari J."/>
            <person name="Douillard F.P."/>
            <person name="Paul Ross R."/>
            <person name="Yang R."/>
            <person name="Briner A.E."/>
            <person name="Felis G.E."/>
            <person name="de Vos W.M."/>
            <person name="Barrangou R."/>
            <person name="Klaenhammer T.R."/>
            <person name="Caufield P.W."/>
            <person name="Cui Y."/>
            <person name="Zhang H."/>
            <person name="O'Toole P.W."/>
        </authorList>
    </citation>
    <scope>NUCLEOTIDE SEQUENCE [LARGE SCALE GENOMIC DNA]</scope>
    <source>
        <strain evidence="16 17">DSM 16230</strain>
    </source>
</reference>
<feature type="active site" evidence="13">
    <location>
        <position position="410"/>
    </location>
</feature>
<evidence type="ECO:0000256" key="13">
    <source>
        <dbReference type="HAMAP-Rule" id="MF_01916"/>
    </source>
</evidence>
<sequence>MGKLSYVNLALQLIFVANLVAAVITVFKEKREIAATWAWLLVLVLLPIIGFILYLFVGKKLPRNQIYDIRTQQQMGIDQLVKLQKEQWNEKELLPADEMSDTAREMVHLFLETDSAILTKHNHVEIIIDGQEKFRRLFADVKNAKDHIHVEYYTFYNDKIGNEFLHLLEEKARQGVKVRVIYDSFGSRGTTKRFFERLEKLGGEAESFFGGHHSFSNFRLNYRDHRKLVIIDGQIGYIGGFNVGDQYLGRSPKFGYWRDTHLRVVGNVAEAMQSRFFMDWNATVPQRRVDYQENYFPLIHRQGNTSIQIVSSGPDNEVQKIKLGYIKMINNATEYVLIQTPYLIPDDSLLEALSLAAFSGVKVKIMIPAKPDHAFVYRATQYYAKALLENNVEIYRYNNGFLHSKTLVVDGKIASVGSANMDYRSFKLNFEVNAFLYDQELSTQLRTIFENDMLHSTKLTIADFNAQSYWLKFKQYFSRLLSPIL</sequence>
<feature type="active site" evidence="13">
    <location>
        <position position="403"/>
    </location>
</feature>
<dbReference type="GO" id="GO:0005886">
    <property type="term" value="C:plasma membrane"/>
    <property type="evidence" value="ECO:0007669"/>
    <property type="project" value="UniProtKB-SubCell"/>
</dbReference>
<feature type="active site" evidence="13">
    <location>
        <position position="225"/>
    </location>
</feature>
<dbReference type="SUPFAM" id="SSF56024">
    <property type="entry name" value="Phospholipase D/nuclease"/>
    <property type="match status" value="2"/>
</dbReference>
<feature type="active site" evidence="13">
    <location>
        <position position="405"/>
    </location>
</feature>
<evidence type="ECO:0000256" key="9">
    <source>
        <dbReference type="ARBA" id="ARBA00023136"/>
    </source>
</evidence>
<dbReference type="Pfam" id="PF13396">
    <property type="entry name" value="PLDc_N"/>
    <property type="match status" value="1"/>
</dbReference>
<comment type="catalytic activity">
    <reaction evidence="13">
        <text>2 a 1,2-diacyl-sn-glycero-3-phospho-(1'-sn-glycerol) = a cardiolipin + glycerol</text>
        <dbReference type="Rhea" id="RHEA:31451"/>
        <dbReference type="ChEBI" id="CHEBI:17754"/>
        <dbReference type="ChEBI" id="CHEBI:62237"/>
        <dbReference type="ChEBI" id="CHEBI:64716"/>
    </reaction>
</comment>
<evidence type="ECO:0000256" key="12">
    <source>
        <dbReference type="ARBA" id="ARBA00057569"/>
    </source>
</evidence>
<evidence type="ECO:0000313" key="17">
    <source>
        <dbReference type="Proteomes" id="UP000051166"/>
    </source>
</evidence>
<evidence type="ECO:0000256" key="2">
    <source>
        <dbReference type="ARBA" id="ARBA00022475"/>
    </source>
</evidence>
<dbReference type="SMART" id="SM00155">
    <property type="entry name" value="PLDc"/>
    <property type="match status" value="2"/>
</dbReference>
<dbReference type="EMBL" id="AZFQ01000044">
    <property type="protein sequence ID" value="KRL97997.1"/>
    <property type="molecule type" value="Genomic_DNA"/>
</dbReference>
<feature type="domain" description="PLD phosphodiesterase" evidence="15">
    <location>
        <begin position="220"/>
        <end position="247"/>
    </location>
</feature>
<keyword evidence="8 13" id="KW-0443">Lipid metabolism</keyword>
<evidence type="ECO:0000256" key="5">
    <source>
        <dbReference type="ARBA" id="ARBA00022692"/>
    </source>
</evidence>
<dbReference type="CDD" id="cd09112">
    <property type="entry name" value="PLDc_CLS_2"/>
    <property type="match status" value="1"/>
</dbReference>
<comment type="similarity">
    <text evidence="13">Belongs to the phospholipase D family. Cardiolipin synthase subfamily.</text>
</comment>
<dbReference type="Proteomes" id="UP000051166">
    <property type="component" value="Unassembled WGS sequence"/>
</dbReference>
<keyword evidence="7 13" id="KW-1133">Transmembrane helix</keyword>
<feature type="domain" description="PLD phosphodiesterase" evidence="15">
    <location>
        <begin position="398"/>
        <end position="425"/>
    </location>
</feature>
<dbReference type="FunFam" id="3.30.870.10:FF:000021">
    <property type="entry name" value="Cardiolipin synthase"/>
    <property type="match status" value="1"/>
</dbReference>
<feature type="active site" evidence="13">
    <location>
        <position position="232"/>
    </location>
</feature>
<dbReference type="InterPro" id="IPR030874">
    <property type="entry name" value="Cardiolipin_synth_Firmi"/>
</dbReference>